<comment type="caution">
    <text evidence="15">The sequence shown here is derived from an EMBL/GenBank/DDBJ whole genome shotgun (WGS) entry which is preliminary data.</text>
</comment>
<comment type="function">
    <text evidence="1 11">Catalyzes the methylthiolation of N6-threonylcarbamoyladenosine (t(6)A), leading to the formation of 2-methylthio-N6-threonylcarbamoyladenosine (ms(2)t(6)A) at position 37 in tRNAs that read codons beginning with adenine.</text>
</comment>
<evidence type="ECO:0000256" key="5">
    <source>
        <dbReference type="ARBA" id="ARBA00022691"/>
    </source>
</evidence>
<dbReference type="GO" id="GO:0005789">
    <property type="term" value="C:endoplasmic reticulum membrane"/>
    <property type="evidence" value="ECO:0007669"/>
    <property type="project" value="UniProtKB-SubCell"/>
</dbReference>
<dbReference type="InterPro" id="IPR023404">
    <property type="entry name" value="rSAM_horseshoe"/>
</dbReference>
<dbReference type="InterPro" id="IPR020612">
    <property type="entry name" value="Methylthiotransferase_CS"/>
</dbReference>
<dbReference type="InterPro" id="IPR006466">
    <property type="entry name" value="MiaB-like_arc_euk"/>
</dbReference>
<evidence type="ECO:0000256" key="10">
    <source>
        <dbReference type="ARBA" id="ARBA00051661"/>
    </source>
</evidence>
<dbReference type="PANTHER" id="PTHR11918">
    <property type="entry name" value="RADICAL SAM PROTEINS"/>
    <property type="match status" value="1"/>
</dbReference>
<keyword evidence="4 11" id="KW-0808">Transferase</keyword>
<dbReference type="SFLD" id="SFLDS00029">
    <property type="entry name" value="Radical_SAM"/>
    <property type="match status" value="1"/>
</dbReference>
<evidence type="ECO:0000313" key="15">
    <source>
        <dbReference type="EMBL" id="KAH7646376.1"/>
    </source>
</evidence>
<evidence type="ECO:0000256" key="1">
    <source>
        <dbReference type="ARBA" id="ARBA00002399"/>
    </source>
</evidence>
<proteinExistence type="inferred from homology"/>
<evidence type="ECO:0000259" key="14">
    <source>
        <dbReference type="PROSITE" id="PS51918"/>
    </source>
</evidence>
<reference evidence="15" key="2">
    <citation type="journal article" date="2021" name="World Allergy Organ. J.">
        <title>Chromosome-level assembly of Dermatophagoides farinae genome and transcriptome reveals two novel allergens Der f 37 and Der f 39.</title>
        <authorList>
            <person name="Chen J."/>
            <person name="Cai Z."/>
            <person name="Fan D."/>
            <person name="Hu J."/>
            <person name="Hou Y."/>
            <person name="He Y."/>
            <person name="Zhang Z."/>
            <person name="Zhao Z."/>
            <person name="Gao P."/>
            <person name="Hu W."/>
            <person name="Sun J."/>
            <person name="Li J."/>
            <person name="Ji K."/>
        </authorList>
    </citation>
    <scope>NUCLEOTIDE SEQUENCE</scope>
    <source>
        <strain evidence="15">JKM2019</strain>
    </source>
</reference>
<dbReference type="EMBL" id="SDOV01000001">
    <property type="protein sequence ID" value="KAH7646376.1"/>
    <property type="molecule type" value="Genomic_DNA"/>
</dbReference>
<keyword evidence="9 11" id="KW-0411">Iron-sulfur</keyword>
<dbReference type="Pfam" id="PF00919">
    <property type="entry name" value="UPF0004"/>
    <property type="match status" value="1"/>
</dbReference>
<evidence type="ECO:0000256" key="3">
    <source>
        <dbReference type="ARBA" id="ARBA00022485"/>
    </source>
</evidence>
<feature type="domain" description="Radical SAM core" evidence="14">
    <location>
        <begin position="203"/>
        <end position="434"/>
    </location>
</feature>
<name>A0A9D4P824_DERFA</name>
<dbReference type="SUPFAM" id="SSF102114">
    <property type="entry name" value="Radical SAM enzymes"/>
    <property type="match status" value="1"/>
</dbReference>
<accession>A0A9D4P824</accession>
<evidence type="ECO:0000256" key="7">
    <source>
        <dbReference type="ARBA" id="ARBA00022723"/>
    </source>
</evidence>
<dbReference type="InterPro" id="IPR013848">
    <property type="entry name" value="Methylthiotransferase_N"/>
</dbReference>
<evidence type="ECO:0000256" key="11">
    <source>
        <dbReference type="RuleBase" id="RU368081"/>
    </source>
</evidence>
<evidence type="ECO:0000256" key="8">
    <source>
        <dbReference type="ARBA" id="ARBA00023004"/>
    </source>
</evidence>
<reference evidence="15" key="1">
    <citation type="submission" date="2020-06" db="EMBL/GenBank/DDBJ databases">
        <authorList>
            <person name="Ji K."/>
            <person name="Li J."/>
        </authorList>
    </citation>
    <scope>NUCLEOTIDE SEQUENCE</scope>
    <source>
        <strain evidence="15">JKM2019</strain>
        <tissue evidence="15">Whole body</tissue>
    </source>
</reference>
<keyword evidence="7 11" id="KW-0479">Metal-binding</keyword>
<dbReference type="InterPro" id="IPR006638">
    <property type="entry name" value="Elp3/MiaA/NifB-like_rSAM"/>
</dbReference>
<dbReference type="PROSITE" id="PS01278">
    <property type="entry name" value="MTTASE_RADICAL"/>
    <property type="match status" value="1"/>
</dbReference>
<evidence type="ECO:0000256" key="6">
    <source>
        <dbReference type="ARBA" id="ARBA00022694"/>
    </source>
</evidence>
<evidence type="ECO:0000259" key="13">
    <source>
        <dbReference type="PROSITE" id="PS51449"/>
    </source>
</evidence>
<feature type="domain" description="TRAM" evidence="12">
    <location>
        <begin position="434"/>
        <end position="496"/>
    </location>
</feature>
<dbReference type="FunFam" id="3.80.30.20:FF:000002">
    <property type="entry name" value="threonylcarbamoyladenosine tRNA methylthiotransferase isoform X2"/>
    <property type="match status" value="1"/>
</dbReference>
<dbReference type="InterPro" id="IPR002792">
    <property type="entry name" value="TRAM_dom"/>
</dbReference>
<dbReference type="Gene3D" id="3.80.30.20">
    <property type="entry name" value="tm_1862 like domain"/>
    <property type="match status" value="1"/>
</dbReference>
<dbReference type="Proteomes" id="UP000828236">
    <property type="component" value="Unassembled WGS sequence"/>
</dbReference>
<dbReference type="InterPro" id="IPR058240">
    <property type="entry name" value="rSAM_sf"/>
</dbReference>
<dbReference type="InterPro" id="IPR038135">
    <property type="entry name" value="Methylthiotransferase_N_sf"/>
</dbReference>
<dbReference type="PROSITE" id="PS51449">
    <property type="entry name" value="MTTASE_N"/>
    <property type="match status" value="1"/>
</dbReference>
<dbReference type="PROSITE" id="PS51918">
    <property type="entry name" value="RADICAL_SAM"/>
    <property type="match status" value="1"/>
</dbReference>
<organism evidence="15">
    <name type="scientific">Dermatophagoides farinae</name>
    <name type="common">American house dust mite</name>
    <dbReference type="NCBI Taxonomy" id="6954"/>
    <lineage>
        <taxon>Eukaryota</taxon>
        <taxon>Metazoa</taxon>
        <taxon>Ecdysozoa</taxon>
        <taxon>Arthropoda</taxon>
        <taxon>Chelicerata</taxon>
        <taxon>Arachnida</taxon>
        <taxon>Acari</taxon>
        <taxon>Acariformes</taxon>
        <taxon>Sarcoptiformes</taxon>
        <taxon>Astigmata</taxon>
        <taxon>Psoroptidia</taxon>
        <taxon>Analgoidea</taxon>
        <taxon>Pyroglyphidae</taxon>
        <taxon>Dermatophagoidinae</taxon>
        <taxon>Dermatophagoides</taxon>
    </lineage>
</organism>
<keyword evidence="11" id="KW-0256">Endoplasmic reticulum</keyword>
<dbReference type="Gene3D" id="3.40.50.12160">
    <property type="entry name" value="Methylthiotransferase, N-terminal domain"/>
    <property type="match status" value="1"/>
</dbReference>
<keyword evidence="6 11" id="KW-0819">tRNA processing</keyword>
<dbReference type="NCBIfam" id="TIGR01578">
    <property type="entry name" value="MiaB-like-B"/>
    <property type="match status" value="1"/>
</dbReference>
<keyword evidence="3 11" id="KW-0004">4Fe-4S</keyword>
<dbReference type="NCBIfam" id="TIGR00089">
    <property type="entry name" value="MiaB/RimO family radical SAM methylthiotransferase"/>
    <property type="match status" value="1"/>
</dbReference>
<dbReference type="OrthoDB" id="1730074at2759"/>
<dbReference type="AlphaFoldDB" id="A0A9D4P824"/>
<dbReference type="PANTHER" id="PTHR11918:SF45">
    <property type="entry name" value="THREONYLCARBAMOYLADENOSINE TRNA METHYLTHIOTRANSFERASE"/>
    <property type="match status" value="1"/>
</dbReference>
<dbReference type="GO" id="GO:0046872">
    <property type="term" value="F:metal ion binding"/>
    <property type="evidence" value="ECO:0007669"/>
    <property type="project" value="UniProtKB-UniRule"/>
</dbReference>
<comment type="cofactor">
    <cofactor evidence="11">
        <name>[4Fe-4S] cluster</name>
        <dbReference type="ChEBI" id="CHEBI:49883"/>
    </cofactor>
    <text evidence="11">Binds 1 or 2 [4Fe-4S] cluster. One cluster is coordinated with 3 cysteines and an exchangeable S-adenosyl-L-methionine.</text>
</comment>
<comment type="subcellular location">
    <subcellularLocation>
        <location evidence="11">Endoplasmic reticulum membrane</location>
        <topology evidence="11">Single-pass membrane protein</topology>
    </subcellularLocation>
</comment>
<keyword evidence="5 11" id="KW-0949">S-adenosyl-L-methionine</keyword>
<protein>
    <recommendedName>
        <fullName evidence="11">tRNA-t(6)A37 methylthiotransferase</fullName>
        <ecNumber evidence="11">2.8.4.5</ecNumber>
    </recommendedName>
</protein>
<dbReference type="SFLD" id="SFLDG01082">
    <property type="entry name" value="B12-binding_domain_containing"/>
    <property type="match status" value="1"/>
</dbReference>
<evidence type="ECO:0000256" key="4">
    <source>
        <dbReference type="ARBA" id="ARBA00022679"/>
    </source>
</evidence>
<dbReference type="GO" id="GO:0035598">
    <property type="term" value="F:tRNA (N(6)-L-threonylcarbamoyladenosine(37)-C(2))-methylthiotransferase activity"/>
    <property type="evidence" value="ECO:0007669"/>
    <property type="project" value="UniProtKB-UniRule"/>
</dbReference>
<dbReference type="FunFam" id="3.40.50.12160:FF:000003">
    <property type="entry name" value="CDK5 regulatory subunit-associated protein 1"/>
    <property type="match status" value="1"/>
</dbReference>
<comment type="similarity">
    <text evidence="2 11">Belongs to the methylthiotransferase family. CDKAL1 subfamily.</text>
</comment>
<dbReference type="InterPro" id="IPR005839">
    <property type="entry name" value="Methylthiotransferase"/>
</dbReference>
<dbReference type="SMART" id="SM00729">
    <property type="entry name" value="Elp3"/>
    <property type="match status" value="1"/>
</dbReference>
<comment type="catalytic activity">
    <reaction evidence="10 11">
        <text>N(6)-L-threonylcarbamoyladenosine(37) in tRNA + (sulfur carrier)-SH + AH2 + 2 S-adenosyl-L-methionine = 2-methylsulfanyl-N(6)-L-threonylcarbamoyladenosine(37) in tRNA + (sulfur carrier)-H + 5'-deoxyadenosine + L-methionine + A + S-adenosyl-L-homocysteine + 2 H(+)</text>
        <dbReference type="Rhea" id="RHEA:37075"/>
        <dbReference type="Rhea" id="RHEA-COMP:10163"/>
        <dbReference type="Rhea" id="RHEA-COMP:11092"/>
        <dbReference type="Rhea" id="RHEA-COMP:14737"/>
        <dbReference type="Rhea" id="RHEA-COMP:14739"/>
        <dbReference type="ChEBI" id="CHEBI:13193"/>
        <dbReference type="ChEBI" id="CHEBI:15378"/>
        <dbReference type="ChEBI" id="CHEBI:17319"/>
        <dbReference type="ChEBI" id="CHEBI:17499"/>
        <dbReference type="ChEBI" id="CHEBI:29917"/>
        <dbReference type="ChEBI" id="CHEBI:57844"/>
        <dbReference type="ChEBI" id="CHEBI:57856"/>
        <dbReference type="ChEBI" id="CHEBI:59789"/>
        <dbReference type="ChEBI" id="CHEBI:64428"/>
        <dbReference type="ChEBI" id="CHEBI:74418"/>
        <dbReference type="ChEBI" id="CHEBI:74420"/>
        <dbReference type="EC" id="2.8.4.5"/>
    </reaction>
</comment>
<evidence type="ECO:0000259" key="12">
    <source>
        <dbReference type="PROSITE" id="PS50926"/>
    </source>
</evidence>
<dbReference type="Pfam" id="PF04055">
    <property type="entry name" value="Radical_SAM"/>
    <property type="match status" value="1"/>
</dbReference>
<feature type="domain" description="MTTase N-terminal" evidence="13">
    <location>
        <begin position="67"/>
        <end position="175"/>
    </location>
</feature>
<dbReference type="GO" id="GO:0051539">
    <property type="term" value="F:4 iron, 4 sulfur cluster binding"/>
    <property type="evidence" value="ECO:0007669"/>
    <property type="project" value="UniProtKB-UniRule"/>
</dbReference>
<dbReference type="EC" id="2.8.4.5" evidence="11"/>
<gene>
    <name evidence="15" type="ORF">HUG17_1914</name>
</gene>
<keyword evidence="8 11" id="KW-0408">Iron</keyword>
<evidence type="ECO:0000256" key="9">
    <source>
        <dbReference type="ARBA" id="ARBA00023014"/>
    </source>
</evidence>
<evidence type="ECO:0000256" key="2">
    <source>
        <dbReference type="ARBA" id="ARBA00008616"/>
    </source>
</evidence>
<dbReference type="InterPro" id="IPR007197">
    <property type="entry name" value="rSAM"/>
</dbReference>
<dbReference type="PROSITE" id="PS50926">
    <property type="entry name" value="TRAM"/>
    <property type="match status" value="1"/>
</dbReference>
<sequence length="548" mass="63376">MTLEDIEDIYQNIDTTTNKNDNHSHEFKVKLNHRIYRKENEESNVVDDYNDDNSSIEPYQNFLPAKYSIYVHTWGCTHNSSDSEYMMGILAQNGYQIVQDKEKAQLWILNSCTVKTPAETQFRNEMKKALSKGKKLVLAGCVAQSDYRLPYLKSMSIIGVQQIDKVVEVVEETLKGNVVRYLTVRKKDGRKTGGASLHMPKIRRNPLIEIISINTGCLNECTYCKTKHARGKLGSYSIEDIVERAQTAFNENVKELWITSEDTGAYGKDIGKSLPELLDQLIKVVPNDCMIRVGMTNPPYILEHIESMARILSHPRVYSFLHIPVQSGSDQVLSDMKREYCIEDFCTIVDFLKQRVKGITIATDIICGFPTETENNFNETVSLVNKYRFPVLFINQFFPRPGTPAAKMKRVPTLEVKRRSRIISQLFNSYYPYNDRIGHKYRVLVTELSTDKKFFVGHNKFYEQILIAKHQCQLGEWIDVEIESVGKYHMMAKTLWRRWLMNRIRTTLLMGNANNDNDSTKMIRKIWLSSCTIILVSSVLYKIYRKIV</sequence>